<reference evidence="3" key="1">
    <citation type="submission" date="2024-08" db="EMBL/GenBank/DDBJ databases">
        <title>Description of the novel species Clavibacter lycopersicum isolated from tomato seeds.</title>
        <authorList>
            <person name="Arizala E.D."/>
            <person name="Dobhal S."/>
            <person name="Alvarez A."/>
            <person name="Arif M."/>
        </authorList>
    </citation>
    <scope>NUCLEOTIDE SEQUENCE [LARGE SCALE GENOMIC DNA]</scope>
    <source>
        <strain evidence="3">A6099</strain>
        <plasmid evidence="3">pCL-A6099</plasmid>
    </source>
</reference>
<name>A0ABY3TI00_9MICO</name>
<feature type="domain" description="RES" evidence="1">
    <location>
        <begin position="15"/>
        <end position="150"/>
    </location>
</feature>
<dbReference type="Proteomes" id="UP001649473">
    <property type="component" value="Plasmid pCL-A6099"/>
</dbReference>
<keyword evidence="3" id="KW-1185">Reference proteome</keyword>
<protein>
    <submittedName>
        <fullName evidence="2">RES domain-containing protein</fullName>
    </submittedName>
</protein>
<geneLocation type="plasmid" evidence="2 3">
    <name>pCL-A6099</name>
</geneLocation>
<evidence type="ECO:0000313" key="2">
    <source>
        <dbReference type="EMBL" id="UKF26734.1"/>
    </source>
</evidence>
<evidence type="ECO:0000313" key="3">
    <source>
        <dbReference type="Proteomes" id="UP001649473"/>
    </source>
</evidence>
<organism evidence="2 3">
    <name type="scientific">Clavibacter seminis</name>
    <dbReference type="NCBI Taxonomy" id="2860285"/>
    <lineage>
        <taxon>Bacteria</taxon>
        <taxon>Bacillati</taxon>
        <taxon>Actinomycetota</taxon>
        <taxon>Actinomycetes</taxon>
        <taxon>Micrococcales</taxon>
        <taxon>Microbacteriaceae</taxon>
        <taxon>Clavibacter</taxon>
    </lineage>
</organism>
<dbReference type="Pfam" id="PF08808">
    <property type="entry name" value="RES"/>
    <property type="match status" value="1"/>
</dbReference>
<evidence type="ECO:0000259" key="1">
    <source>
        <dbReference type="SMART" id="SM00953"/>
    </source>
</evidence>
<dbReference type="InterPro" id="IPR014914">
    <property type="entry name" value="RES_dom"/>
</dbReference>
<dbReference type="EMBL" id="CP083440">
    <property type="protein sequence ID" value="UKF26734.1"/>
    <property type="molecule type" value="Genomic_DNA"/>
</dbReference>
<dbReference type="SMART" id="SM00953">
    <property type="entry name" value="RES"/>
    <property type="match status" value="1"/>
</dbReference>
<accession>A0ABY3TI00</accession>
<proteinExistence type="predicted"/>
<keyword evidence="2" id="KW-0614">Plasmid</keyword>
<sequence length="168" mass="18228">MSGTYYRYSSARREPLSGAGARAFGGRWNPRGLFPAIYLAEPKESCAGEARRAAEALGTSAEVMLEAPFMLHTIEVNEVSVLNLTTDEALEHVGLSREDIADNDHTACRAVGHAAWFLGFQGVLAPSASEVGFVLAAFEGRLDMRHLRVDQSEPFTPALYSTLAPALW</sequence>
<gene>
    <name evidence="2" type="ORF">KYT88_15765</name>
</gene>